<dbReference type="EMBL" id="JBHRZG010000024">
    <property type="protein sequence ID" value="MFC3834406.1"/>
    <property type="molecule type" value="Genomic_DNA"/>
</dbReference>
<organism evidence="1 2">
    <name type="scientific">Deinococcus rufus</name>
    <dbReference type="NCBI Taxonomy" id="2136097"/>
    <lineage>
        <taxon>Bacteria</taxon>
        <taxon>Thermotogati</taxon>
        <taxon>Deinococcota</taxon>
        <taxon>Deinococci</taxon>
        <taxon>Deinococcales</taxon>
        <taxon>Deinococcaceae</taxon>
        <taxon>Deinococcus</taxon>
    </lineage>
</organism>
<protein>
    <submittedName>
        <fullName evidence="1">Y-family DNA polymerase</fullName>
    </submittedName>
</protein>
<accession>A0ABV7ZE78</accession>
<comment type="caution">
    <text evidence="1">The sequence shown here is derived from an EMBL/GenBank/DDBJ whole genome shotgun (WGS) entry which is preliminary data.</text>
</comment>
<proteinExistence type="predicted"/>
<evidence type="ECO:0000313" key="1">
    <source>
        <dbReference type="EMBL" id="MFC3834406.1"/>
    </source>
</evidence>
<keyword evidence="2" id="KW-1185">Reference proteome</keyword>
<sequence length="444" mass="46589">MTPVARRTDPPRPTTPVTCVELTPWPLTLLRRAHPGVPVAVLDGQGRITHACPLAQAQGVERGLRGHAALSRAPELHAEAISGTHAAAAWEALMQDLHARFSDRVDGTPGTAFLALGVGGARELAAALQAPVGVAGSREVAQLAARRARPGELRDVRGVAEAAFLPLVPLTDLDVLGVPPARLEALHFLGVRTLGDLTRWSPAQREAFLGVDAGTRVNRFLTGARTTAVARRARPTVLEATLVPDAPLLEPGEAQAALHTVIAGHGDAAVWDTAAAHGSPGLWTALRDQTASTVTVRADTPGGELSATRALKWPLDAAGLTRLAELALADAGALTLGVERLTVSVGGVSAPARLVGLWAGVAELDVTHTLLTRCPGALVRVQWLDPHAYVADAQYAWVDWVSGQVRPTPLTPVRTPPTRARARERAVQRVLAFFEGPSVEGTAP</sequence>
<evidence type="ECO:0000313" key="2">
    <source>
        <dbReference type="Proteomes" id="UP001595803"/>
    </source>
</evidence>
<name>A0ABV7ZE78_9DEIO</name>
<dbReference type="Proteomes" id="UP001595803">
    <property type="component" value="Unassembled WGS sequence"/>
</dbReference>
<dbReference type="InterPro" id="IPR043502">
    <property type="entry name" value="DNA/RNA_pol_sf"/>
</dbReference>
<gene>
    <name evidence="1" type="ORF">ACFOSB_16250</name>
</gene>
<reference evidence="2" key="1">
    <citation type="journal article" date="2019" name="Int. J. Syst. Evol. Microbiol.">
        <title>The Global Catalogue of Microorganisms (GCM) 10K type strain sequencing project: providing services to taxonomists for standard genome sequencing and annotation.</title>
        <authorList>
            <consortium name="The Broad Institute Genomics Platform"/>
            <consortium name="The Broad Institute Genome Sequencing Center for Infectious Disease"/>
            <person name="Wu L."/>
            <person name="Ma J."/>
        </authorList>
    </citation>
    <scope>NUCLEOTIDE SEQUENCE [LARGE SCALE GENOMIC DNA]</scope>
    <source>
        <strain evidence="2">CCTCC AB 2017081</strain>
    </source>
</reference>
<dbReference type="SUPFAM" id="SSF56672">
    <property type="entry name" value="DNA/RNA polymerases"/>
    <property type="match status" value="1"/>
</dbReference>
<dbReference type="RefSeq" id="WP_380102995.1">
    <property type="nucleotide sequence ID" value="NZ_JBHRZG010000024.1"/>
</dbReference>